<proteinExistence type="predicted"/>
<reference evidence="1" key="1">
    <citation type="journal article" date="2019" name="MBio">
        <title>Virus Genomes from Deep Sea Sediments Expand the Ocean Megavirome and Support Independent Origins of Viral Gigantism.</title>
        <authorList>
            <person name="Backstrom D."/>
            <person name="Yutin N."/>
            <person name="Jorgensen S.L."/>
            <person name="Dharamshi J."/>
            <person name="Homa F."/>
            <person name="Zaremba-Niedwiedzka K."/>
            <person name="Spang A."/>
            <person name="Wolf Y.I."/>
            <person name="Koonin E.V."/>
            <person name="Ettema T.J."/>
        </authorList>
    </citation>
    <scope>NUCLEOTIDE SEQUENCE</scope>
</reference>
<organism evidence="1">
    <name type="scientific">Pithovirus LCDPAC01</name>
    <dbReference type="NCBI Taxonomy" id="2506600"/>
    <lineage>
        <taxon>Viruses</taxon>
        <taxon>Pithoviruses</taxon>
    </lineage>
</organism>
<accession>A0A481YQR0</accession>
<name>A0A481YQR0_9VIRU</name>
<evidence type="ECO:0000313" key="1">
    <source>
        <dbReference type="EMBL" id="QBK84761.1"/>
    </source>
</evidence>
<sequence length="185" mass="21211">MKKFLSLFRRKKEDRVIKYIEKDVYNLVDVDPTQISDLPHKGKLIKARVVEVYDGDTCTVIFAYGTEFLKFKIRVLGVDTPEIKVRGVDKNNEKAVNLAKLEKEAGIIVRDDVRNLIQNSIVSIKMSKWDKFGGRVNGEIFLQQGGTLTDFLLEHNLAKLYDGGKKEAWSKKELQTIIKQNNPIK</sequence>
<protein>
    <submittedName>
        <fullName evidence="1">Thermonuclease/nuclease</fullName>
    </submittedName>
</protein>
<dbReference type="InterPro" id="IPR035437">
    <property type="entry name" value="SNase_OB-fold_sf"/>
</dbReference>
<dbReference type="EMBL" id="MK500293">
    <property type="protein sequence ID" value="QBK84761.1"/>
    <property type="molecule type" value="Genomic_DNA"/>
</dbReference>
<dbReference type="Gene3D" id="2.40.50.90">
    <property type="match status" value="1"/>
</dbReference>
<gene>
    <name evidence="1" type="ORF">LCDPAC01_02420</name>
</gene>
<dbReference type="SUPFAM" id="SSF50199">
    <property type="entry name" value="Staphylococcal nuclease"/>
    <property type="match status" value="1"/>
</dbReference>